<feature type="domain" description="Conserved oligomeric Golgi complex subunit 2 N-terminal" evidence="9">
    <location>
        <begin position="10"/>
        <end position="79"/>
    </location>
</feature>
<name>A0A9P0BEI7_BRAAE</name>
<evidence type="ECO:0000256" key="8">
    <source>
        <dbReference type="ARBA" id="ARBA00031344"/>
    </source>
</evidence>
<keyword evidence="5" id="KW-0653">Protein transport</keyword>
<keyword evidence="12" id="KW-1185">Reference proteome</keyword>
<evidence type="ECO:0000259" key="9">
    <source>
        <dbReference type="Pfam" id="PF06148"/>
    </source>
</evidence>
<evidence type="ECO:0000313" key="11">
    <source>
        <dbReference type="EMBL" id="CAH0562641.1"/>
    </source>
</evidence>
<dbReference type="PANTHER" id="PTHR12961">
    <property type="entry name" value="CONSERVED OLIGOMERIC GOLGI COMPLEX COMPONENT 2"/>
    <property type="match status" value="1"/>
</dbReference>
<keyword evidence="7" id="KW-0472">Membrane</keyword>
<feature type="domain" description="COG complex component COG2 C-terminal" evidence="10">
    <location>
        <begin position="349"/>
        <end position="640"/>
    </location>
</feature>
<reference evidence="11" key="1">
    <citation type="submission" date="2021-12" db="EMBL/GenBank/DDBJ databases">
        <authorList>
            <person name="King R."/>
        </authorList>
    </citation>
    <scope>NUCLEOTIDE SEQUENCE</scope>
</reference>
<evidence type="ECO:0000256" key="6">
    <source>
        <dbReference type="ARBA" id="ARBA00023034"/>
    </source>
</evidence>
<protein>
    <recommendedName>
        <fullName evidence="3">Conserved oligomeric Golgi complex subunit 2</fullName>
    </recommendedName>
    <alternativeName>
        <fullName evidence="8">Component of oligomeric Golgi complex 2</fullName>
    </alternativeName>
</protein>
<dbReference type="InterPro" id="IPR024603">
    <property type="entry name" value="COG_complex_COG2_C"/>
</dbReference>
<proteinExistence type="inferred from homology"/>
<dbReference type="GO" id="GO:0015031">
    <property type="term" value="P:protein transport"/>
    <property type="evidence" value="ECO:0007669"/>
    <property type="project" value="UniProtKB-KW"/>
</dbReference>
<dbReference type="InterPro" id="IPR009316">
    <property type="entry name" value="COG2"/>
</dbReference>
<dbReference type="Pfam" id="PF06148">
    <property type="entry name" value="COG2_N"/>
    <property type="match status" value="1"/>
</dbReference>
<evidence type="ECO:0000256" key="5">
    <source>
        <dbReference type="ARBA" id="ARBA00022927"/>
    </source>
</evidence>
<dbReference type="Pfam" id="PF12022">
    <property type="entry name" value="COG2_C"/>
    <property type="match status" value="1"/>
</dbReference>
<dbReference type="AlphaFoldDB" id="A0A9P0BEI7"/>
<dbReference type="GO" id="GO:0000139">
    <property type="term" value="C:Golgi membrane"/>
    <property type="evidence" value="ECO:0007669"/>
    <property type="project" value="UniProtKB-SubCell"/>
</dbReference>
<comment type="subcellular location">
    <subcellularLocation>
        <location evidence="1">Golgi apparatus membrane</location>
        <topology evidence="1">Peripheral membrane protein</topology>
    </subcellularLocation>
</comment>
<evidence type="ECO:0000256" key="7">
    <source>
        <dbReference type="ARBA" id="ARBA00023136"/>
    </source>
</evidence>
<evidence type="ECO:0000259" key="10">
    <source>
        <dbReference type="Pfam" id="PF12022"/>
    </source>
</evidence>
<accession>A0A9P0BEI7</accession>
<dbReference type="GO" id="GO:0017119">
    <property type="term" value="C:Golgi transport complex"/>
    <property type="evidence" value="ECO:0007669"/>
    <property type="project" value="TreeGrafter"/>
</dbReference>
<dbReference type="GO" id="GO:0006891">
    <property type="term" value="P:intra-Golgi vesicle-mediated transport"/>
    <property type="evidence" value="ECO:0007669"/>
    <property type="project" value="TreeGrafter"/>
</dbReference>
<dbReference type="Proteomes" id="UP001154078">
    <property type="component" value="Chromosome 8"/>
</dbReference>
<evidence type="ECO:0000256" key="4">
    <source>
        <dbReference type="ARBA" id="ARBA00022448"/>
    </source>
</evidence>
<sequence length="668" mass="77743">MDLQEDVMWKESFFKDNFSVDNCLSQYTVKSDLETLRRELKCYGNHLQQQMSEILKLETEAIVNLAEYLTNLSSKIEDLSVPIHQLREEIKNLYELIKLAEDTYSNSLECLKSNNTKQHNISLILGIISSAFYIENMINSSQKESFDDLTLLERIVNKYSFQRNYLDELEIIAPETENILRRVESQLLSMINKKFLESVKQNDVETITKCLRMFDNLGKQIEAQKTFQANIVKPALEPLFTESHLVQCDHDISKIYEEALFFMDNTMGVIFDILKRNPDMDSYNFALNSFWTEFDKQSREGLPYITAPGNPELFQKRFNLTWNLLAKIAAKCGDKSLIKQNESFQEHIKRFNLPVYFEIRFQQIAGKFETDLLNNLNEDIYAPKNDLNVTLKLTQCFMAVLTKCFQPDVFIEHLADQFLKLSMLLLTRYLLWFKTRLKDKLFENKAKLEDFVLKSLIDLSVIKNVIAPNTEDINTINHTVYSIMPNEIKPVILKVFKSNRKHIGNNFNDLASYLVKLKLDESLVQLHHVGAIPRLYRRTNRSAPKEASSYMLQAVTPIVSFKGKFEKIIEHELGEIMDNIIYEVTNQYLILVQEVLMSVCKTEESLRRLKSRNINASDDSGSTDSTSDEMKIRQQIRLDVGYFIDKLYTLGGERAKASMEKLRQETNK</sequence>
<keyword evidence="4" id="KW-0813">Transport</keyword>
<dbReference type="InterPro" id="IPR024602">
    <property type="entry name" value="COG_su2_N"/>
</dbReference>
<evidence type="ECO:0000256" key="2">
    <source>
        <dbReference type="ARBA" id="ARBA00007603"/>
    </source>
</evidence>
<organism evidence="11 12">
    <name type="scientific">Brassicogethes aeneus</name>
    <name type="common">Rape pollen beetle</name>
    <name type="synonym">Meligethes aeneus</name>
    <dbReference type="NCBI Taxonomy" id="1431903"/>
    <lineage>
        <taxon>Eukaryota</taxon>
        <taxon>Metazoa</taxon>
        <taxon>Ecdysozoa</taxon>
        <taxon>Arthropoda</taxon>
        <taxon>Hexapoda</taxon>
        <taxon>Insecta</taxon>
        <taxon>Pterygota</taxon>
        <taxon>Neoptera</taxon>
        <taxon>Endopterygota</taxon>
        <taxon>Coleoptera</taxon>
        <taxon>Polyphaga</taxon>
        <taxon>Cucujiformia</taxon>
        <taxon>Nitidulidae</taxon>
        <taxon>Meligethinae</taxon>
        <taxon>Brassicogethes</taxon>
    </lineage>
</organism>
<evidence type="ECO:0000256" key="1">
    <source>
        <dbReference type="ARBA" id="ARBA00004395"/>
    </source>
</evidence>
<dbReference type="EMBL" id="OV121139">
    <property type="protein sequence ID" value="CAH0562641.1"/>
    <property type="molecule type" value="Genomic_DNA"/>
</dbReference>
<dbReference type="PANTHER" id="PTHR12961:SF0">
    <property type="entry name" value="CONSERVED OLIGOMERIC GOLGI COMPLEX SUBUNIT 2"/>
    <property type="match status" value="1"/>
</dbReference>
<gene>
    <name evidence="11" type="ORF">MELIAE_LOCUS11692</name>
</gene>
<keyword evidence="6" id="KW-0333">Golgi apparatus</keyword>
<evidence type="ECO:0000256" key="3">
    <source>
        <dbReference type="ARBA" id="ARBA00020977"/>
    </source>
</evidence>
<dbReference type="GO" id="GO:0007030">
    <property type="term" value="P:Golgi organization"/>
    <property type="evidence" value="ECO:0007669"/>
    <property type="project" value="InterPro"/>
</dbReference>
<comment type="similarity">
    <text evidence="2">Belongs to the COG2 family.</text>
</comment>
<evidence type="ECO:0000313" key="12">
    <source>
        <dbReference type="Proteomes" id="UP001154078"/>
    </source>
</evidence>
<dbReference type="OrthoDB" id="332281at2759"/>